<feature type="region of interest" description="Disordered" evidence="8">
    <location>
        <begin position="266"/>
        <end position="321"/>
    </location>
</feature>
<feature type="region of interest" description="Disordered" evidence="8">
    <location>
        <begin position="333"/>
        <end position="473"/>
    </location>
</feature>
<dbReference type="Pfam" id="PF07962">
    <property type="entry name" value="Swi3"/>
    <property type="match status" value="1"/>
</dbReference>
<dbReference type="GO" id="GO:0000076">
    <property type="term" value="P:DNA replication checkpoint signaling"/>
    <property type="evidence" value="ECO:0007669"/>
    <property type="project" value="UniProtKB-UniRule"/>
</dbReference>
<dbReference type="GO" id="GO:0031298">
    <property type="term" value="C:replication fork protection complex"/>
    <property type="evidence" value="ECO:0007669"/>
    <property type="project" value="TreeGrafter"/>
</dbReference>
<keyword evidence="5 7" id="KW-0539">Nucleus</keyword>
<dbReference type="KEGG" id="cthr:CTHT_0011090"/>
<dbReference type="PANTHER" id="PTHR13220:SF11">
    <property type="entry name" value="TIMELESS-INTERACTING PROTEIN"/>
    <property type="match status" value="1"/>
</dbReference>
<evidence type="ECO:0000256" key="2">
    <source>
        <dbReference type="ARBA" id="ARBA00006075"/>
    </source>
</evidence>
<accession>G0S0S7</accession>
<dbReference type="Proteomes" id="UP000008066">
    <property type="component" value="Unassembled WGS sequence"/>
</dbReference>
<comment type="subcellular location">
    <subcellularLocation>
        <location evidence="1 7">Nucleus</location>
    </subcellularLocation>
</comment>
<dbReference type="HOGENOM" id="CLU_036204_1_0_1"/>
<dbReference type="InterPro" id="IPR040038">
    <property type="entry name" value="TIPIN/Csm3/Swi3"/>
</dbReference>
<dbReference type="AlphaFoldDB" id="G0S0S7"/>
<evidence type="ECO:0000313" key="11">
    <source>
        <dbReference type="Proteomes" id="UP000008066"/>
    </source>
</evidence>
<dbReference type="RefSeq" id="XP_006691629.1">
    <property type="nucleotide sequence ID" value="XM_006691566.1"/>
</dbReference>
<feature type="compositionally biased region" description="Acidic residues" evidence="8">
    <location>
        <begin position="285"/>
        <end position="294"/>
    </location>
</feature>
<dbReference type="EMBL" id="GL988039">
    <property type="protein sequence ID" value="EGS22637.1"/>
    <property type="molecule type" value="Genomic_DNA"/>
</dbReference>
<feature type="compositionally biased region" description="Low complexity" evidence="8">
    <location>
        <begin position="345"/>
        <end position="356"/>
    </location>
</feature>
<evidence type="ECO:0000313" key="10">
    <source>
        <dbReference type="EMBL" id="EGS22637.1"/>
    </source>
</evidence>
<comment type="similarity">
    <text evidence="2 7">Belongs to the CSM3 family.</text>
</comment>
<evidence type="ECO:0000256" key="7">
    <source>
        <dbReference type="RuleBase" id="RU366049"/>
    </source>
</evidence>
<dbReference type="GeneID" id="18255147"/>
<feature type="compositionally biased region" description="Polar residues" evidence="8">
    <location>
        <begin position="266"/>
        <end position="282"/>
    </location>
</feature>
<dbReference type="STRING" id="759272.G0S0S7"/>
<dbReference type="OMA" id="DANTCEN"/>
<dbReference type="PANTHER" id="PTHR13220">
    <property type="entry name" value="TIMELESS INTERACTING-RELATED"/>
    <property type="match status" value="1"/>
</dbReference>
<keyword evidence="12" id="KW-0002">3D-structure</keyword>
<feature type="domain" description="Chromosome segregation in meiosis protein 3" evidence="9">
    <location>
        <begin position="69"/>
        <end position="150"/>
    </location>
</feature>
<organism evidence="11">
    <name type="scientific">Chaetomium thermophilum (strain DSM 1495 / CBS 144.50 / IMI 039719)</name>
    <name type="common">Thermochaetoides thermophila</name>
    <dbReference type="NCBI Taxonomy" id="759272"/>
    <lineage>
        <taxon>Eukaryota</taxon>
        <taxon>Fungi</taxon>
        <taxon>Dikarya</taxon>
        <taxon>Ascomycota</taxon>
        <taxon>Pezizomycotina</taxon>
        <taxon>Sordariomycetes</taxon>
        <taxon>Sordariomycetidae</taxon>
        <taxon>Sordariales</taxon>
        <taxon>Chaetomiaceae</taxon>
        <taxon>Thermochaetoides</taxon>
    </lineage>
</organism>
<proteinExistence type="evidence at protein level"/>
<dbReference type="eggNOG" id="KOG3004">
    <property type="taxonomic scope" value="Eukaryota"/>
</dbReference>
<evidence type="ECO:0000256" key="4">
    <source>
        <dbReference type="ARBA" id="ARBA00022880"/>
    </source>
</evidence>
<evidence type="ECO:0000256" key="6">
    <source>
        <dbReference type="ARBA" id="ARBA00023306"/>
    </source>
</evidence>
<dbReference type="SMR" id="G0S0S7"/>
<feature type="region of interest" description="Disordered" evidence="8">
    <location>
        <begin position="187"/>
        <end position="248"/>
    </location>
</feature>
<dbReference type="InterPro" id="IPR012923">
    <property type="entry name" value="Csm3"/>
</dbReference>
<name>G0S0S7_CHATD</name>
<feature type="compositionally biased region" description="Acidic residues" evidence="8">
    <location>
        <begin position="464"/>
        <end position="473"/>
    </location>
</feature>
<feature type="compositionally biased region" description="Low complexity" evidence="8">
    <location>
        <begin position="226"/>
        <end position="236"/>
    </location>
</feature>
<gene>
    <name evidence="10" type="ORF">CTHT_0011090</name>
</gene>
<sequence length="473" mass="50858">MASSMRGRNLDPGNLSDWDDEDLFGPSSPKQGDKNDKTKNDKNSKQKTDALGIDKELNLKKKQRAPKVKLDDQRLLSEKGIPKLRKMAPRLKFKGKGHEFSDTARLLSFYQEWLDDLFPKATFLDALAMVEKAGHKTTVRNARLKWIDELRPKASFEDEGEDEHPIYTRDMPRPPEKVAPVFAKATGATTAQAASNDDGSGRERARTPLSQTIEDLLGDIYDATPRRNTTTNTAPARPEPDGDIPNDEDIDALMAEAKVQAAQNSGSIFGNGIRSNGSQPTRELNDDELDELMAEADAYGAQRATTAPETKRLQSTRELNDDELDGLMADAAAAEAEARARQRAARASQPASGPAANNSIFGDVKPVSPTDDYYGDDDDLDAIMVEAEALVSSQQAKPAEAGSADATTQAPEKPAAGGDDGDDLDALMAELEASAGSHNATLDEQKGASGGGTGQAQEKAGGDGEAEMEGLWE</sequence>
<keyword evidence="6 7" id="KW-0131">Cell cycle</keyword>
<evidence type="ECO:0000256" key="1">
    <source>
        <dbReference type="ARBA" id="ARBA00004123"/>
    </source>
</evidence>
<keyword evidence="11" id="KW-1185">Reference proteome</keyword>
<evidence type="ECO:0000259" key="9">
    <source>
        <dbReference type="Pfam" id="PF07962"/>
    </source>
</evidence>
<feature type="region of interest" description="Disordered" evidence="8">
    <location>
        <begin position="1"/>
        <end position="71"/>
    </location>
</feature>
<dbReference type="GO" id="GO:0043111">
    <property type="term" value="P:replication fork arrest"/>
    <property type="evidence" value="ECO:0007669"/>
    <property type="project" value="TreeGrafter"/>
</dbReference>
<reference evidence="10 11" key="1">
    <citation type="journal article" date="2011" name="Cell">
        <title>Insight into structure and assembly of the nuclear pore complex by utilizing the genome of a eukaryotic thermophile.</title>
        <authorList>
            <person name="Amlacher S."/>
            <person name="Sarges P."/>
            <person name="Flemming D."/>
            <person name="van Noort V."/>
            <person name="Kunze R."/>
            <person name="Devos D.P."/>
            <person name="Arumugam M."/>
            <person name="Bork P."/>
            <person name="Hurt E."/>
        </authorList>
    </citation>
    <scope>NUCLEOTIDE SEQUENCE [LARGE SCALE GENOMIC DNA]</scope>
    <source>
        <strain evidence="11">DSM 1495 / CBS 144.50 / IMI 039719</strain>
    </source>
</reference>
<evidence type="ECO:0000256" key="3">
    <source>
        <dbReference type="ARBA" id="ARBA00022763"/>
    </source>
</evidence>
<keyword evidence="4" id="KW-0236">DNA replication inhibitor</keyword>
<evidence type="ECO:0000256" key="8">
    <source>
        <dbReference type="SAM" id="MobiDB-lite"/>
    </source>
</evidence>
<protein>
    <recommendedName>
        <fullName evidence="7">Chromosome segregation in meiosis protein</fullName>
    </recommendedName>
</protein>
<evidence type="ECO:0000256" key="5">
    <source>
        <dbReference type="ARBA" id="ARBA00023242"/>
    </source>
</evidence>
<dbReference type="GO" id="GO:0031297">
    <property type="term" value="P:replication fork processing"/>
    <property type="evidence" value="ECO:0007669"/>
    <property type="project" value="UniProtKB-UniRule"/>
</dbReference>
<feature type="compositionally biased region" description="Basic and acidic residues" evidence="8">
    <location>
        <begin position="31"/>
        <end position="59"/>
    </location>
</feature>
<reference evidence="12" key="2">
    <citation type="journal article" date="2020" name="Nucleic Acids Res.">
        <title>Crystal structure and interactions of the Tof1-Csm3 (Timeless-Tipin) fork protection complex.</title>
        <authorList>
            <person name="Grabarczyk D.B."/>
        </authorList>
    </citation>
    <scope>X-RAY CRYSTALLOGRAPHY (3.10 ANGSTROMS) OF 48-157</scope>
</reference>
<dbReference type="GO" id="GO:0006974">
    <property type="term" value="P:DNA damage response"/>
    <property type="evidence" value="ECO:0007669"/>
    <property type="project" value="UniProtKB-KW"/>
</dbReference>
<dbReference type="OrthoDB" id="437078at2759"/>
<keyword evidence="3 7" id="KW-0227">DNA damage</keyword>
<dbReference type="PDB" id="6XWX">
    <property type="method" value="X-ray"/>
    <property type="resolution" value="3.10 A"/>
    <property type="chains" value="B/D/F=48-157"/>
</dbReference>
<comment type="function">
    <text evidence="7">Plays an important role in the control of DNA replication and the maintenance of replication fork stability.</text>
</comment>
<evidence type="ECO:0007829" key="12">
    <source>
        <dbReference type="PDB" id="6XWX"/>
    </source>
</evidence>
<dbReference type="GO" id="GO:0003677">
    <property type="term" value="F:DNA binding"/>
    <property type="evidence" value="ECO:0007669"/>
    <property type="project" value="TreeGrafter"/>
</dbReference>